<accession>A0A376F2D1</accession>
<dbReference type="RefSeq" id="WP_054829977.1">
    <property type="nucleotide sequence ID" value="NZ_CP011864.1"/>
</dbReference>
<gene>
    <name evidence="3" type="ORF">NCTC12123_00103</name>
</gene>
<keyword evidence="2" id="KW-0812">Transmembrane</keyword>
<organism evidence="3 4">
    <name type="scientific">Enterobacter asburiae</name>
    <dbReference type="NCBI Taxonomy" id="61645"/>
    <lineage>
        <taxon>Bacteria</taxon>
        <taxon>Pseudomonadati</taxon>
        <taxon>Pseudomonadota</taxon>
        <taxon>Gammaproteobacteria</taxon>
        <taxon>Enterobacterales</taxon>
        <taxon>Enterobacteriaceae</taxon>
        <taxon>Enterobacter</taxon>
        <taxon>Enterobacter cloacae complex</taxon>
    </lineage>
</organism>
<protein>
    <submittedName>
        <fullName evidence="3">Uncharacterized protein</fullName>
    </submittedName>
</protein>
<evidence type="ECO:0000313" key="4">
    <source>
        <dbReference type="Proteomes" id="UP000255163"/>
    </source>
</evidence>
<reference evidence="3 4" key="1">
    <citation type="submission" date="2018-06" db="EMBL/GenBank/DDBJ databases">
        <authorList>
            <consortium name="Pathogen Informatics"/>
            <person name="Doyle S."/>
        </authorList>
    </citation>
    <scope>NUCLEOTIDE SEQUENCE [LARGE SCALE GENOMIC DNA]</scope>
    <source>
        <strain evidence="3 4">NCTC12123</strain>
    </source>
</reference>
<feature type="compositionally biased region" description="Basic residues" evidence="1">
    <location>
        <begin position="89"/>
        <end position="103"/>
    </location>
</feature>
<keyword evidence="2" id="KW-0472">Membrane</keyword>
<name>A0A376F2D1_ENTAS</name>
<dbReference type="EMBL" id="UFYI01000005">
    <property type="protein sequence ID" value="STD17580.1"/>
    <property type="molecule type" value="Genomic_DNA"/>
</dbReference>
<evidence type="ECO:0000313" key="3">
    <source>
        <dbReference type="EMBL" id="STD17580.1"/>
    </source>
</evidence>
<proteinExistence type="predicted"/>
<evidence type="ECO:0000256" key="1">
    <source>
        <dbReference type="SAM" id="MobiDB-lite"/>
    </source>
</evidence>
<feature type="region of interest" description="Disordered" evidence="1">
    <location>
        <begin position="80"/>
        <end position="103"/>
    </location>
</feature>
<keyword evidence="2" id="KW-1133">Transmembrane helix</keyword>
<dbReference type="Proteomes" id="UP000255163">
    <property type="component" value="Unassembled WGS sequence"/>
</dbReference>
<feature type="transmembrane region" description="Helical" evidence="2">
    <location>
        <begin position="40"/>
        <end position="64"/>
    </location>
</feature>
<sequence length="103" mass="11668">MMNVIKGNLIDMMLGLCLMAFGFITALSLSDDFKINHSWIGSVLAPFVIFGCVIATYNFVILAIKLIVELLDFYPDVESNNEDISKANHDRKRLKRSNKKRSL</sequence>
<dbReference type="AlphaFoldDB" id="A0A376F2D1"/>
<evidence type="ECO:0000256" key="2">
    <source>
        <dbReference type="SAM" id="Phobius"/>
    </source>
</evidence>